<name>A0A8H5GKA2_9AGAR</name>
<protein>
    <submittedName>
        <fullName evidence="3">Uncharacterized protein</fullName>
    </submittedName>
</protein>
<accession>A0A8H5GKA2</accession>
<evidence type="ECO:0000256" key="2">
    <source>
        <dbReference type="SAM" id="SignalP"/>
    </source>
</evidence>
<comment type="caution">
    <text evidence="3">The sequence shown here is derived from an EMBL/GenBank/DDBJ whole genome shotgun (WGS) entry which is preliminary data.</text>
</comment>
<feature type="transmembrane region" description="Helical" evidence="1">
    <location>
        <begin position="558"/>
        <end position="581"/>
    </location>
</feature>
<feature type="transmembrane region" description="Helical" evidence="1">
    <location>
        <begin position="119"/>
        <end position="138"/>
    </location>
</feature>
<dbReference type="EMBL" id="JAACJM010000024">
    <property type="protein sequence ID" value="KAF5366295.1"/>
    <property type="molecule type" value="Genomic_DNA"/>
</dbReference>
<keyword evidence="1" id="KW-0472">Membrane</keyword>
<evidence type="ECO:0000313" key="4">
    <source>
        <dbReference type="Proteomes" id="UP000559256"/>
    </source>
</evidence>
<dbReference type="OrthoDB" id="5392263at2759"/>
<gene>
    <name evidence="3" type="ORF">D9758_005799</name>
</gene>
<proteinExistence type="predicted"/>
<feature type="transmembrane region" description="Helical" evidence="1">
    <location>
        <begin position="408"/>
        <end position="433"/>
    </location>
</feature>
<reference evidence="3 4" key="1">
    <citation type="journal article" date="2020" name="ISME J.">
        <title>Uncovering the hidden diversity of litter-decomposition mechanisms in mushroom-forming fungi.</title>
        <authorList>
            <person name="Floudas D."/>
            <person name="Bentzer J."/>
            <person name="Ahren D."/>
            <person name="Johansson T."/>
            <person name="Persson P."/>
            <person name="Tunlid A."/>
        </authorList>
    </citation>
    <scope>NUCLEOTIDE SEQUENCE [LARGE SCALE GENOMIC DNA]</scope>
    <source>
        <strain evidence="3 4">CBS 291.85</strain>
    </source>
</reference>
<organism evidence="3 4">
    <name type="scientific">Tetrapyrgos nigripes</name>
    <dbReference type="NCBI Taxonomy" id="182062"/>
    <lineage>
        <taxon>Eukaryota</taxon>
        <taxon>Fungi</taxon>
        <taxon>Dikarya</taxon>
        <taxon>Basidiomycota</taxon>
        <taxon>Agaricomycotina</taxon>
        <taxon>Agaricomycetes</taxon>
        <taxon>Agaricomycetidae</taxon>
        <taxon>Agaricales</taxon>
        <taxon>Marasmiineae</taxon>
        <taxon>Marasmiaceae</taxon>
        <taxon>Tetrapyrgos</taxon>
    </lineage>
</organism>
<feature type="transmembrane region" description="Helical" evidence="1">
    <location>
        <begin position="206"/>
        <end position="226"/>
    </location>
</feature>
<feature type="chain" id="PRO_5034979042" evidence="2">
    <location>
        <begin position="30"/>
        <end position="589"/>
    </location>
</feature>
<feature type="transmembrane region" description="Helical" evidence="1">
    <location>
        <begin position="489"/>
        <end position="514"/>
    </location>
</feature>
<keyword evidence="1" id="KW-1133">Transmembrane helix</keyword>
<feature type="signal peptide" evidence="2">
    <location>
        <begin position="1"/>
        <end position="29"/>
    </location>
</feature>
<keyword evidence="1" id="KW-0812">Transmembrane</keyword>
<feature type="transmembrane region" description="Helical" evidence="1">
    <location>
        <begin position="445"/>
        <end position="468"/>
    </location>
</feature>
<evidence type="ECO:0000256" key="1">
    <source>
        <dbReference type="SAM" id="Phobius"/>
    </source>
</evidence>
<dbReference type="Proteomes" id="UP000559256">
    <property type="component" value="Unassembled WGS sequence"/>
</dbReference>
<keyword evidence="2" id="KW-0732">Signal</keyword>
<feature type="transmembrane region" description="Helical" evidence="1">
    <location>
        <begin position="238"/>
        <end position="261"/>
    </location>
</feature>
<evidence type="ECO:0000313" key="3">
    <source>
        <dbReference type="EMBL" id="KAF5366295.1"/>
    </source>
</evidence>
<sequence>MYRPCFRPLAAQLALLFLLIATLTPIAFASTNFVQCLTDLQQNYSSLEGGRDNQGRPVSMSNATAVSYELCVEHCGSGPEAFSWSAFSQEFSSWLLPWLALISQLPFGSHDKLDNFTSMLLAVGSPTLAAYSVMITVLNSRWLTRRFNSISYPNVQTAIRVLSSLQQAPIRINRLHHELLPSLIVLPENDQWWETLKDHLDYTHTWSLSAAASMAWTGIAYIFTIVDSFTADLSTSQLIDITGQGVGSVWLWLLPIVFTWLQISPKCDSRRVYKAMKRANDVAYSATDDPDIKAVLASSRGSDRALDLQVEDHALNADERCTAPIFNYSRVFSWAAVVEEVDSCLQVAAYRAAHFEPVNREIEWVESERSRSIQDVNRQGTALQVQNYCRYFPGLEPRRCSSAIWPRVFIASFMALFLQWGTTGAALLIVFLTPTRGLGCRSTSYLAYASLSTVAWALFLLSSILSHYSSSGIDLDLENGRHRRFRSSIAVQVSIALRLLGKIIATINAVGIIVTNIFQISGFFDRCYCNSSAMSLGVAKAYNVIMLGGSEISSLRGVWIGGTVLALGSAGMFVLVLDLLINPSSPETS</sequence>
<keyword evidence="4" id="KW-1185">Reference proteome</keyword>
<dbReference type="AlphaFoldDB" id="A0A8H5GKA2"/>